<dbReference type="Gene3D" id="1.10.10.10">
    <property type="entry name" value="Winged helix-like DNA-binding domain superfamily/Winged helix DNA-binding domain"/>
    <property type="match status" value="1"/>
</dbReference>
<dbReference type="Pfam" id="PF09339">
    <property type="entry name" value="HTH_IclR"/>
    <property type="match status" value="1"/>
</dbReference>
<evidence type="ECO:0000259" key="4">
    <source>
        <dbReference type="PROSITE" id="PS51077"/>
    </source>
</evidence>
<dbReference type="InterPro" id="IPR036388">
    <property type="entry name" value="WH-like_DNA-bd_sf"/>
</dbReference>
<evidence type="ECO:0000256" key="2">
    <source>
        <dbReference type="ARBA" id="ARBA00023125"/>
    </source>
</evidence>
<dbReference type="GO" id="GO:0003700">
    <property type="term" value="F:DNA-binding transcription factor activity"/>
    <property type="evidence" value="ECO:0007669"/>
    <property type="project" value="TreeGrafter"/>
</dbReference>
<dbReference type="SUPFAM" id="SSF46785">
    <property type="entry name" value="Winged helix' DNA-binding domain"/>
    <property type="match status" value="1"/>
</dbReference>
<dbReference type="PANTHER" id="PTHR30136:SF24">
    <property type="entry name" value="HTH-TYPE TRANSCRIPTIONAL REPRESSOR ALLR"/>
    <property type="match status" value="1"/>
</dbReference>
<dbReference type="SMART" id="SM00346">
    <property type="entry name" value="HTH_ICLR"/>
    <property type="match status" value="1"/>
</dbReference>
<comment type="caution">
    <text evidence="6">The sequence shown here is derived from an EMBL/GenBank/DDBJ whole genome shotgun (WGS) entry which is preliminary data.</text>
</comment>
<organism evidence="6 7">
    <name type="scientific">Rhizobium lusitanum</name>
    <dbReference type="NCBI Taxonomy" id="293958"/>
    <lineage>
        <taxon>Bacteria</taxon>
        <taxon>Pseudomonadati</taxon>
        <taxon>Pseudomonadota</taxon>
        <taxon>Alphaproteobacteria</taxon>
        <taxon>Hyphomicrobiales</taxon>
        <taxon>Rhizobiaceae</taxon>
        <taxon>Rhizobium/Agrobacterium group</taxon>
        <taxon>Rhizobium</taxon>
    </lineage>
</organism>
<dbReference type="RefSeq" id="WP_163991202.1">
    <property type="nucleotide sequence ID" value="NZ_WUEY01000016.1"/>
</dbReference>
<dbReference type="Proteomes" id="UP000483035">
    <property type="component" value="Unassembled WGS sequence"/>
</dbReference>
<evidence type="ECO:0000256" key="1">
    <source>
        <dbReference type="ARBA" id="ARBA00023015"/>
    </source>
</evidence>
<dbReference type="PROSITE" id="PS51078">
    <property type="entry name" value="ICLR_ED"/>
    <property type="match status" value="1"/>
</dbReference>
<name>A0A6L9UB43_9HYPH</name>
<reference evidence="6 7" key="1">
    <citation type="submission" date="2019-12" db="EMBL/GenBank/DDBJ databases">
        <title>Rhizobium genotypes associated with high levels of biological nitrogen fixation by grain legumes in a temperate-maritime cropping system.</title>
        <authorList>
            <person name="Maluk M."/>
            <person name="Francesc Ferrando Molina F."/>
            <person name="Lopez Del Egido L."/>
            <person name="Lafos M."/>
            <person name="Langarica-Fuentes A."/>
            <person name="Gebre Yohannes G."/>
            <person name="Young M.W."/>
            <person name="Martin P."/>
            <person name="Gantlett R."/>
            <person name="Kenicer G."/>
            <person name="Hawes C."/>
            <person name="Begg G.S."/>
            <person name="Quilliam R.S."/>
            <person name="Squire G.R."/>
            <person name="Poole P.S."/>
            <person name="Young P.W."/>
            <person name="Iannetta P.M."/>
            <person name="James E.K."/>
        </authorList>
    </citation>
    <scope>NUCLEOTIDE SEQUENCE [LARGE SCALE GENOMIC DNA]</scope>
    <source>
        <strain evidence="6 7">JHI1118</strain>
    </source>
</reference>
<evidence type="ECO:0000313" key="6">
    <source>
        <dbReference type="EMBL" id="NEI73143.1"/>
    </source>
</evidence>
<evidence type="ECO:0000256" key="3">
    <source>
        <dbReference type="ARBA" id="ARBA00023163"/>
    </source>
</evidence>
<dbReference type="InterPro" id="IPR005471">
    <property type="entry name" value="Tscrpt_reg_IclR_N"/>
</dbReference>
<feature type="domain" description="IclR-ED" evidence="5">
    <location>
        <begin position="65"/>
        <end position="245"/>
    </location>
</feature>
<protein>
    <submittedName>
        <fullName evidence="6">Helix-turn-helix domain-containing protein</fullName>
    </submittedName>
</protein>
<dbReference type="EMBL" id="WUEY01000016">
    <property type="protein sequence ID" value="NEI73143.1"/>
    <property type="molecule type" value="Genomic_DNA"/>
</dbReference>
<evidence type="ECO:0000313" key="7">
    <source>
        <dbReference type="Proteomes" id="UP000483035"/>
    </source>
</evidence>
<dbReference type="Pfam" id="PF01614">
    <property type="entry name" value="IclR_C"/>
    <property type="match status" value="1"/>
</dbReference>
<keyword evidence="2" id="KW-0238">DNA-binding</keyword>
<dbReference type="InterPro" id="IPR050707">
    <property type="entry name" value="HTH_MetabolicPath_Reg"/>
</dbReference>
<dbReference type="GO" id="GO:0003677">
    <property type="term" value="F:DNA binding"/>
    <property type="evidence" value="ECO:0007669"/>
    <property type="project" value="UniProtKB-KW"/>
</dbReference>
<proteinExistence type="predicted"/>
<dbReference type="InterPro" id="IPR014757">
    <property type="entry name" value="Tscrpt_reg_IclR_C"/>
</dbReference>
<dbReference type="PROSITE" id="PS51077">
    <property type="entry name" value="HTH_ICLR"/>
    <property type="match status" value="1"/>
</dbReference>
<accession>A0A6L9UB43</accession>
<keyword evidence="1" id="KW-0805">Transcription regulation</keyword>
<dbReference type="AlphaFoldDB" id="A0A6L9UB43"/>
<dbReference type="InterPro" id="IPR029016">
    <property type="entry name" value="GAF-like_dom_sf"/>
</dbReference>
<dbReference type="SUPFAM" id="SSF55781">
    <property type="entry name" value="GAF domain-like"/>
    <property type="match status" value="1"/>
</dbReference>
<dbReference type="InterPro" id="IPR036390">
    <property type="entry name" value="WH_DNA-bd_sf"/>
</dbReference>
<dbReference type="Gene3D" id="3.30.450.40">
    <property type="match status" value="1"/>
</dbReference>
<evidence type="ECO:0000259" key="5">
    <source>
        <dbReference type="PROSITE" id="PS51078"/>
    </source>
</evidence>
<feature type="domain" description="HTH iclR-type" evidence="4">
    <location>
        <begin position="2"/>
        <end position="64"/>
    </location>
</feature>
<keyword evidence="3" id="KW-0804">Transcription</keyword>
<dbReference type="GO" id="GO:0045892">
    <property type="term" value="P:negative regulation of DNA-templated transcription"/>
    <property type="evidence" value="ECO:0007669"/>
    <property type="project" value="TreeGrafter"/>
</dbReference>
<dbReference type="PANTHER" id="PTHR30136">
    <property type="entry name" value="HELIX-TURN-HELIX TRANSCRIPTIONAL REGULATOR, ICLR FAMILY"/>
    <property type="match status" value="1"/>
</dbReference>
<gene>
    <name evidence="6" type="ORF">GR212_26625</name>
</gene>
<sequence>MDTTIAKGMTLIEYLAGCDEPKNLHEIVAALGLSKSNVHRLLRTFIELGYVRQVGAKGRYTLTTKLWEFGVKAISQLDFPQVARPHLVRLSEDTGETALLAILDGMEVLYMDRITGDQPIGVFNRIGRRAPAWANATGRVILANRMIDVSMFADKLTRYTSQTICEPAELAAEFEKVRTQGFALTAGEWHEGVYGLAAPVFDAYGAVAGSVGITGTIAQYESNLSKEWHIGVVAAARAISEELGMRHKPAKSVTMLSTPKSSSS</sequence>